<accession>A0AAV0Z9Q4</accession>
<reference evidence="1 2" key="1">
    <citation type="submission" date="2023-01" db="EMBL/GenBank/DDBJ databases">
        <authorList>
            <person name="Kreplak J."/>
        </authorList>
    </citation>
    <scope>NUCLEOTIDE SEQUENCE [LARGE SCALE GENOMIC DNA]</scope>
</reference>
<organism evidence="1 2">
    <name type="scientific">Vicia faba</name>
    <name type="common">Broad bean</name>
    <name type="synonym">Faba vulgaris</name>
    <dbReference type="NCBI Taxonomy" id="3906"/>
    <lineage>
        <taxon>Eukaryota</taxon>
        <taxon>Viridiplantae</taxon>
        <taxon>Streptophyta</taxon>
        <taxon>Embryophyta</taxon>
        <taxon>Tracheophyta</taxon>
        <taxon>Spermatophyta</taxon>
        <taxon>Magnoliopsida</taxon>
        <taxon>eudicotyledons</taxon>
        <taxon>Gunneridae</taxon>
        <taxon>Pentapetalae</taxon>
        <taxon>rosids</taxon>
        <taxon>fabids</taxon>
        <taxon>Fabales</taxon>
        <taxon>Fabaceae</taxon>
        <taxon>Papilionoideae</taxon>
        <taxon>50 kb inversion clade</taxon>
        <taxon>NPAAA clade</taxon>
        <taxon>Hologalegina</taxon>
        <taxon>IRL clade</taxon>
        <taxon>Fabeae</taxon>
        <taxon>Vicia</taxon>
    </lineage>
</organism>
<name>A0AAV0Z9Q4_VICFA</name>
<gene>
    <name evidence="1" type="ORF">VFH_I054160</name>
</gene>
<keyword evidence="2" id="KW-1185">Reference proteome</keyword>
<sequence length="137" mass="15826">MTCLSDWNLEGRVLTLALVKSFSSEAFKVNVRSHLFINNPVIHGGQLLNKNFHSRVLSRLALDVLQAIREIISEVRESLKFVKYFESHEEKFVKIKQYLHVFSLGSLLKDEYYKYDTTYHVPATAGELKEVFACLDT</sequence>
<dbReference type="AlphaFoldDB" id="A0AAV0Z9Q4"/>
<dbReference type="EMBL" id="OX451735">
    <property type="protein sequence ID" value="CAI8592697.1"/>
    <property type="molecule type" value="Genomic_DNA"/>
</dbReference>
<dbReference type="Proteomes" id="UP001157006">
    <property type="component" value="Chromosome 1S"/>
</dbReference>
<evidence type="ECO:0000313" key="2">
    <source>
        <dbReference type="Proteomes" id="UP001157006"/>
    </source>
</evidence>
<proteinExistence type="predicted"/>
<evidence type="ECO:0000313" key="1">
    <source>
        <dbReference type="EMBL" id="CAI8592697.1"/>
    </source>
</evidence>
<protein>
    <submittedName>
        <fullName evidence="1">Uncharacterized protein</fullName>
    </submittedName>
</protein>